<name>A0A517MVN8_9BACT</name>
<protein>
    <submittedName>
        <fullName evidence="2">STAS domain protein</fullName>
    </submittedName>
</protein>
<dbReference type="PANTHER" id="PTHR33495">
    <property type="entry name" value="ANTI-SIGMA FACTOR ANTAGONIST TM_1081-RELATED-RELATED"/>
    <property type="match status" value="1"/>
</dbReference>
<proteinExistence type="predicted"/>
<dbReference type="Proteomes" id="UP000319852">
    <property type="component" value="Chromosome"/>
</dbReference>
<reference evidence="2 3" key="1">
    <citation type="submission" date="2019-02" db="EMBL/GenBank/DDBJ databases">
        <title>Deep-cultivation of Planctomycetes and their phenomic and genomic characterization uncovers novel biology.</title>
        <authorList>
            <person name="Wiegand S."/>
            <person name="Jogler M."/>
            <person name="Boedeker C."/>
            <person name="Pinto D."/>
            <person name="Vollmers J."/>
            <person name="Rivas-Marin E."/>
            <person name="Kohn T."/>
            <person name="Peeters S.H."/>
            <person name="Heuer A."/>
            <person name="Rast P."/>
            <person name="Oberbeckmann S."/>
            <person name="Bunk B."/>
            <person name="Jeske O."/>
            <person name="Meyerdierks A."/>
            <person name="Storesund J.E."/>
            <person name="Kallscheuer N."/>
            <person name="Luecker S."/>
            <person name="Lage O.M."/>
            <person name="Pohl T."/>
            <person name="Merkel B.J."/>
            <person name="Hornburger P."/>
            <person name="Mueller R.-W."/>
            <person name="Bruemmer F."/>
            <person name="Labrenz M."/>
            <person name="Spormann A.M."/>
            <person name="Op den Camp H."/>
            <person name="Overmann J."/>
            <person name="Amann R."/>
            <person name="Jetten M.S.M."/>
            <person name="Mascher T."/>
            <person name="Medema M.H."/>
            <person name="Devos D.P."/>
            <person name="Kaster A.-K."/>
            <person name="Ovreas L."/>
            <person name="Rohde M."/>
            <person name="Galperin M.Y."/>
            <person name="Jogler C."/>
        </authorList>
    </citation>
    <scope>NUCLEOTIDE SEQUENCE [LARGE SCALE GENOMIC DNA]</scope>
    <source>
        <strain evidence="2 3">HG15A2</strain>
    </source>
</reference>
<evidence type="ECO:0000313" key="3">
    <source>
        <dbReference type="Proteomes" id="UP000319852"/>
    </source>
</evidence>
<evidence type="ECO:0000313" key="2">
    <source>
        <dbReference type="EMBL" id="QDS98944.1"/>
    </source>
</evidence>
<dbReference type="AlphaFoldDB" id="A0A517MVN8"/>
<keyword evidence="3" id="KW-1185">Reference proteome</keyword>
<evidence type="ECO:0000259" key="1">
    <source>
        <dbReference type="PROSITE" id="PS50801"/>
    </source>
</evidence>
<organism evidence="2 3">
    <name type="scientific">Adhaeretor mobilis</name>
    <dbReference type="NCBI Taxonomy" id="1930276"/>
    <lineage>
        <taxon>Bacteria</taxon>
        <taxon>Pseudomonadati</taxon>
        <taxon>Planctomycetota</taxon>
        <taxon>Planctomycetia</taxon>
        <taxon>Pirellulales</taxon>
        <taxon>Lacipirellulaceae</taxon>
        <taxon>Adhaeretor</taxon>
    </lineage>
</organism>
<sequence length="111" mass="11386">MLAVEVQGAIDVIGVDVPFDSHLAEEFSATVADCCAAGQPSIVLDLQKTPLIDSAGLEALIDAKRKATARGGVLKLSGPNSLCADILHVSGVGEQFEIFETVKSSVGSFAG</sequence>
<gene>
    <name evidence="2" type="ORF">HG15A2_22320</name>
</gene>
<dbReference type="InterPro" id="IPR002645">
    <property type="entry name" value="STAS_dom"/>
</dbReference>
<dbReference type="PROSITE" id="PS50801">
    <property type="entry name" value="STAS"/>
    <property type="match status" value="1"/>
</dbReference>
<feature type="domain" description="STAS" evidence="1">
    <location>
        <begin position="1"/>
        <end position="109"/>
    </location>
</feature>
<dbReference type="EMBL" id="CP036263">
    <property type="protein sequence ID" value="QDS98944.1"/>
    <property type="molecule type" value="Genomic_DNA"/>
</dbReference>
<accession>A0A517MVN8</accession>
<dbReference type="RefSeq" id="WP_145060234.1">
    <property type="nucleotide sequence ID" value="NZ_CP036263.1"/>
</dbReference>
<dbReference type="CDD" id="cd07043">
    <property type="entry name" value="STAS_anti-anti-sigma_factors"/>
    <property type="match status" value="1"/>
</dbReference>
<dbReference type="Gene3D" id="3.30.750.24">
    <property type="entry name" value="STAS domain"/>
    <property type="match status" value="1"/>
</dbReference>
<dbReference type="KEGG" id="amob:HG15A2_22320"/>
<dbReference type="GO" id="GO:0043856">
    <property type="term" value="F:anti-sigma factor antagonist activity"/>
    <property type="evidence" value="ECO:0007669"/>
    <property type="project" value="TreeGrafter"/>
</dbReference>
<dbReference type="SUPFAM" id="SSF52091">
    <property type="entry name" value="SpoIIaa-like"/>
    <property type="match status" value="1"/>
</dbReference>
<dbReference type="InterPro" id="IPR036513">
    <property type="entry name" value="STAS_dom_sf"/>
</dbReference>
<dbReference type="OrthoDB" id="283212at2"/>
<dbReference type="Pfam" id="PF01740">
    <property type="entry name" value="STAS"/>
    <property type="match status" value="1"/>
</dbReference>